<organism evidence="1">
    <name type="scientific">bioreactor metagenome</name>
    <dbReference type="NCBI Taxonomy" id="1076179"/>
    <lineage>
        <taxon>unclassified sequences</taxon>
        <taxon>metagenomes</taxon>
        <taxon>ecological metagenomes</taxon>
    </lineage>
</organism>
<proteinExistence type="predicted"/>
<name>A0A645JA66_9ZZZZ</name>
<evidence type="ECO:0000313" key="1">
    <source>
        <dbReference type="EMBL" id="MPN60565.1"/>
    </source>
</evidence>
<dbReference type="AlphaFoldDB" id="A0A645JA66"/>
<sequence length="83" mass="9954">MQYTYKRNILSPVINNSQKVYKYLDFQSVKISIAIINMGWYIHLHKYLLKLISIVFLPSHQNDYILFSHGSFHIFLRIENSFT</sequence>
<dbReference type="EMBL" id="VSSQ01136001">
    <property type="protein sequence ID" value="MPN60565.1"/>
    <property type="molecule type" value="Genomic_DNA"/>
</dbReference>
<accession>A0A645JA66</accession>
<gene>
    <name evidence="1" type="ORF">SDC9_208294</name>
</gene>
<reference evidence="1" key="1">
    <citation type="submission" date="2019-08" db="EMBL/GenBank/DDBJ databases">
        <authorList>
            <person name="Kucharzyk K."/>
            <person name="Murdoch R.W."/>
            <person name="Higgins S."/>
            <person name="Loffler F."/>
        </authorList>
    </citation>
    <scope>NUCLEOTIDE SEQUENCE</scope>
</reference>
<protein>
    <submittedName>
        <fullName evidence="1">Uncharacterized protein</fullName>
    </submittedName>
</protein>
<comment type="caution">
    <text evidence="1">The sequence shown here is derived from an EMBL/GenBank/DDBJ whole genome shotgun (WGS) entry which is preliminary data.</text>
</comment>